<keyword evidence="1" id="KW-1133">Transmembrane helix</keyword>
<proteinExistence type="predicted"/>
<feature type="transmembrane region" description="Helical" evidence="1">
    <location>
        <begin position="30"/>
        <end position="50"/>
    </location>
</feature>
<accession>A0A6J4QQ63</accession>
<dbReference type="EMBL" id="CADCVH010000031">
    <property type="protein sequence ID" value="CAA9451691.1"/>
    <property type="molecule type" value="Genomic_DNA"/>
</dbReference>
<evidence type="ECO:0000313" key="2">
    <source>
        <dbReference type="EMBL" id="CAA9451691.1"/>
    </source>
</evidence>
<name>A0A6J4QQ63_9ACTN</name>
<dbReference type="AlphaFoldDB" id="A0A6J4QQ63"/>
<gene>
    <name evidence="2" type="ORF">AVDCRST_MAG02-1120</name>
</gene>
<organism evidence="2">
    <name type="scientific">uncultured Rubrobacteraceae bacterium</name>
    <dbReference type="NCBI Taxonomy" id="349277"/>
    <lineage>
        <taxon>Bacteria</taxon>
        <taxon>Bacillati</taxon>
        <taxon>Actinomycetota</taxon>
        <taxon>Rubrobacteria</taxon>
        <taxon>Rubrobacterales</taxon>
        <taxon>Rubrobacteraceae</taxon>
        <taxon>environmental samples</taxon>
    </lineage>
</organism>
<feature type="transmembrane region" description="Helical" evidence="1">
    <location>
        <begin position="62"/>
        <end position="84"/>
    </location>
</feature>
<reference evidence="2" key="1">
    <citation type="submission" date="2020-02" db="EMBL/GenBank/DDBJ databases">
        <authorList>
            <person name="Meier V. D."/>
        </authorList>
    </citation>
    <scope>NUCLEOTIDE SEQUENCE</scope>
    <source>
        <strain evidence="2">AVDCRST_MAG02</strain>
    </source>
</reference>
<evidence type="ECO:0000256" key="1">
    <source>
        <dbReference type="SAM" id="Phobius"/>
    </source>
</evidence>
<protein>
    <submittedName>
        <fullName evidence="2">Uncharacterized protein</fullName>
    </submittedName>
</protein>
<sequence>MVELVSSFGMIPSGLASVTGDPGGNVAASLPFGVLEGMGALFGSLANFLSEEQATLADILRLWAGLFVARGFALVVTGGVTSFGPRP</sequence>
<keyword evidence="1" id="KW-0472">Membrane</keyword>
<keyword evidence="1" id="KW-0812">Transmembrane</keyword>